<comment type="pathway">
    <text evidence="4">Carbohydrate degradation; glycolysis; D-glyceraldehyde 3-phosphate and glycerone phosphate from D-glucose: step 2/4.</text>
</comment>
<sequence length="573" mass="66534">MQKDPFVIRKTYKSTERIKRPKKLSEEAKKKLLEDLFQKNPEIFSFDKDIQEKVKNRLDWVDGPNYIIPKIKEIQSFAEEIKKEFSNIVWCGMGGSALFPLVLSQIFAPKEGYPNFYVLDTNDPENISQIEELPLENTLFVIVSKSGTTIETLSHFKYFWKKVEGIKSDPGSNFVALTDPGSPLEKLAKELGFRKLFHHPPFIGGRYAALSEIGFLPACLMGLDINKALSYAKNMYSACLPDIPWGYNLGASLAEFLMESYIQGQDKLTFISDPLLRPFTLWLEQLIAESLGKEYTGIVPVVNESPGSPTVYATDRSFVYLALKGRQQIYQRLIMELKEEGFPVKTIFLEDRYEVFAEVFRWMVAVALCGHFMNLNPFDEPDVVLTKQKTKEFLEKFKKEKDFGIEFYLDEDTNWGFFYEKTVTIEYPKFTALLKKFFKDLSPWTYIGFLAYLPVDSEVEDIFRDFRTLVREKKNCSTVFGFGPRYLHSTGQLYKGGPLLSRFMIFTRKGRKAEQIIPEEGYTFWDQQFAQACGDFRALEEKKKPVIMIHLTENYKEDLKKFYSYFEKALSFE</sequence>
<dbReference type="InterPro" id="IPR001672">
    <property type="entry name" value="G6P_Isomerase"/>
</dbReference>
<dbReference type="PANTHER" id="PTHR11469:SF1">
    <property type="entry name" value="GLUCOSE-6-PHOSPHATE ISOMERASE"/>
    <property type="match status" value="1"/>
</dbReference>
<dbReference type="GO" id="GO:0006096">
    <property type="term" value="P:glycolytic process"/>
    <property type="evidence" value="ECO:0007669"/>
    <property type="project" value="UniProtKB-KW"/>
</dbReference>
<organism evidence="5 6">
    <name type="scientific">Candidatus Thermodesulfobacterium syntrophicum</name>
    <dbReference type="NCBI Taxonomy" id="3060442"/>
    <lineage>
        <taxon>Bacteria</taxon>
        <taxon>Pseudomonadati</taxon>
        <taxon>Thermodesulfobacteriota</taxon>
        <taxon>Thermodesulfobacteria</taxon>
        <taxon>Thermodesulfobacteriales</taxon>
        <taxon>Thermodesulfobacteriaceae</taxon>
        <taxon>Thermodesulfobacterium</taxon>
    </lineage>
</organism>
<dbReference type="EC" id="5.3.1.9" evidence="4"/>
<evidence type="ECO:0000256" key="4">
    <source>
        <dbReference type="RuleBase" id="RU000612"/>
    </source>
</evidence>
<evidence type="ECO:0000313" key="5">
    <source>
        <dbReference type="EMBL" id="MDF2952764.1"/>
    </source>
</evidence>
<comment type="caution">
    <text evidence="5">The sequence shown here is derived from an EMBL/GenBank/DDBJ whole genome shotgun (WGS) entry which is preliminary data.</text>
</comment>
<proteinExistence type="inferred from homology"/>
<dbReference type="Pfam" id="PF00342">
    <property type="entry name" value="PGI"/>
    <property type="match status" value="1"/>
</dbReference>
<accession>A0AAE3TDD0</accession>
<dbReference type="Proteomes" id="UP001144110">
    <property type="component" value="Unassembled WGS sequence"/>
</dbReference>
<keyword evidence="2 4" id="KW-0324">Glycolysis</keyword>
<dbReference type="SUPFAM" id="SSF53697">
    <property type="entry name" value="SIS domain"/>
    <property type="match status" value="1"/>
</dbReference>
<comment type="similarity">
    <text evidence="4">Belongs to the GPI family.</text>
</comment>
<evidence type="ECO:0000256" key="1">
    <source>
        <dbReference type="ARBA" id="ARBA00022432"/>
    </source>
</evidence>
<dbReference type="InterPro" id="IPR046348">
    <property type="entry name" value="SIS_dom_sf"/>
</dbReference>
<dbReference type="GO" id="GO:0051156">
    <property type="term" value="P:glucose 6-phosphate metabolic process"/>
    <property type="evidence" value="ECO:0007669"/>
    <property type="project" value="TreeGrafter"/>
</dbReference>
<keyword evidence="1 4" id="KW-0312">Gluconeogenesis</keyword>
<reference evidence="5" key="1">
    <citation type="submission" date="2022-11" db="EMBL/GenBank/DDBJ databases">
        <title>Candidatus Alkanophaga archaea from heated hydrothermal vent sediment oxidize petroleum alkanes.</title>
        <authorList>
            <person name="Zehnle H."/>
            <person name="Laso-Perez R."/>
            <person name="Lipp J."/>
            <person name="Teske A."/>
            <person name="Wegener G."/>
        </authorList>
    </citation>
    <scope>NUCLEOTIDE SEQUENCE</scope>
    <source>
        <strain evidence="5">MCA70</strain>
    </source>
</reference>
<keyword evidence="3 4" id="KW-0413">Isomerase</keyword>
<dbReference type="PRINTS" id="PR00662">
    <property type="entry name" value="G6PISOMERASE"/>
</dbReference>
<dbReference type="EMBL" id="JAPHEG010000001">
    <property type="protein sequence ID" value="MDF2952764.1"/>
    <property type="molecule type" value="Genomic_DNA"/>
</dbReference>
<dbReference type="InterPro" id="IPR035476">
    <property type="entry name" value="SIS_PGI_1"/>
</dbReference>
<evidence type="ECO:0000256" key="2">
    <source>
        <dbReference type="ARBA" id="ARBA00023152"/>
    </source>
</evidence>
<dbReference type="AlphaFoldDB" id="A0AAE3TDD0"/>
<dbReference type="GO" id="GO:0005829">
    <property type="term" value="C:cytosol"/>
    <property type="evidence" value="ECO:0007669"/>
    <property type="project" value="TreeGrafter"/>
</dbReference>
<dbReference type="GO" id="GO:0097367">
    <property type="term" value="F:carbohydrate derivative binding"/>
    <property type="evidence" value="ECO:0007669"/>
    <property type="project" value="InterPro"/>
</dbReference>
<dbReference type="Gene3D" id="3.40.50.10490">
    <property type="entry name" value="Glucose-6-phosphate isomerase like protein, domain 1"/>
    <property type="match status" value="2"/>
</dbReference>
<protein>
    <recommendedName>
        <fullName evidence="4">Glucose-6-phosphate isomerase</fullName>
        <ecNumber evidence="4">5.3.1.9</ecNumber>
    </recommendedName>
</protein>
<dbReference type="PROSITE" id="PS51463">
    <property type="entry name" value="P_GLUCOSE_ISOMERASE_3"/>
    <property type="match status" value="1"/>
</dbReference>
<dbReference type="GO" id="GO:0006094">
    <property type="term" value="P:gluconeogenesis"/>
    <property type="evidence" value="ECO:0007669"/>
    <property type="project" value="UniProtKB-KW"/>
</dbReference>
<dbReference type="GO" id="GO:0004347">
    <property type="term" value="F:glucose-6-phosphate isomerase activity"/>
    <property type="evidence" value="ECO:0007669"/>
    <property type="project" value="UniProtKB-EC"/>
</dbReference>
<dbReference type="GO" id="GO:0048029">
    <property type="term" value="F:monosaccharide binding"/>
    <property type="evidence" value="ECO:0007669"/>
    <property type="project" value="TreeGrafter"/>
</dbReference>
<evidence type="ECO:0000313" key="6">
    <source>
        <dbReference type="Proteomes" id="UP001144110"/>
    </source>
</evidence>
<name>A0AAE3TDD0_9BACT</name>
<comment type="catalytic activity">
    <reaction evidence="4">
        <text>alpha-D-glucose 6-phosphate = beta-D-fructose 6-phosphate</text>
        <dbReference type="Rhea" id="RHEA:11816"/>
        <dbReference type="ChEBI" id="CHEBI:57634"/>
        <dbReference type="ChEBI" id="CHEBI:58225"/>
        <dbReference type="EC" id="5.3.1.9"/>
    </reaction>
</comment>
<gene>
    <name evidence="5" type="ORF">OD816_000009</name>
</gene>
<dbReference type="PANTHER" id="PTHR11469">
    <property type="entry name" value="GLUCOSE-6-PHOSPHATE ISOMERASE"/>
    <property type="match status" value="1"/>
</dbReference>
<dbReference type="CDD" id="cd05015">
    <property type="entry name" value="SIS_PGI_1"/>
    <property type="match status" value="1"/>
</dbReference>
<evidence type="ECO:0000256" key="3">
    <source>
        <dbReference type="ARBA" id="ARBA00023235"/>
    </source>
</evidence>